<dbReference type="Proteomes" id="UP001198612">
    <property type="component" value="Unassembled WGS sequence"/>
</dbReference>
<sequence>MEALMKKAKDMIEKLDFDGCVKLFNQLPSGHPMIDLVFDRMEAIDPERFEEWL</sequence>
<protein>
    <submittedName>
        <fullName evidence="1">Uncharacterized protein</fullName>
    </submittedName>
</protein>
<evidence type="ECO:0000313" key="1">
    <source>
        <dbReference type="EMBL" id="MCC2226324.1"/>
    </source>
</evidence>
<comment type="caution">
    <text evidence="1">The sequence shown here is derived from an EMBL/GenBank/DDBJ whole genome shotgun (WGS) entry which is preliminary data.</text>
</comment>
<evidence type="ECO:0000313" key="2">
    <source>
        <dbReference type="Proteomes" id="UP001198612"/>
    </source>
</evidence>
<gene>
    <name evidence="1" type="ORF">LKD40_00605</name>
</gene>
<reference evidence="1 2" key="1">
    <citation type="submission" date="2021-10" db="EMBL/GenBank/DDBJ databases">
        <title>Anaerobic single-cell dispensing facilitates the cultivation of human gut bacteria.</title>
        <authorList>
            <person name="Afrizal A."/>
        </authorList>
    </citation>
    <scope>NUCLEOTIDE SEQUENCE [LARGE SCALE GENOMIC DNA]</scope>
    <source>
        <strain evidence="1 2">CLA-AA-H217</strain>
    </source>
</reference>
<dbReference type="EMBL" id="JAJEQQ010000001">
    <property type="protein sequence ID" value="MCC2226324.1"/>
    <property type="molecule type" value="Genomic_DNA"/>
</dbReference>
<organism evidence="1 2">
    <name type="scientific">Blautia fusiformis</name>
    <dbReference type="NCBI Taxonomy" id="2881264"/>
    <lineage>
        <taxon>Bacteria</taxon>
        <taxon>Bacillati</taxon>
        <taxon>Bacillota</taxon>
        <taxon>Clostridia</taxon>
        <taxon>Lachnospirales</taxon>
        <taxon>Lachnospiraceae</taxon>
        <taxon>Blautia</taxon>
    </lineage>
</organism>
<dbReference type="RefSeq" id="WP_173716197.1">
    <property type="nucleotide sequence ID" value="NZ_JAJEQQ010000001.1"/>
</dbReference>
<proteinExistence type="predicted"/>
<name>A0AAW4W3Z5_9FIRM</name>
<keyword evidence="2" id="KW-1185">Reference proteome</keyword>
<dbReference type="AlphaFoldDB" id="A0AAW4W3Z5"/>
<accession>A0AAW4W3Z5</accession>